<sequence length="219" mass="22801">MRPMVFLTGTYDGVPVAPVNNATLLASPSERRRWDAGRDSEWGAAGPPGASDYTSVCLINPSSRGALALADASVFSPPNAFRPGFGMVEALPGADVAIAGDVVRAASVSGLHYVGGATVGRVLDGSLRVKGVDGLYVVDASTIPSMPQSAGPMSSVYMLAEHAVDALIRRYGGECQDARFLEELLYTANASSPRKYVAESYDGVERATGSDGRVVDSVN</sequence>
<dbReference type="GO" id="GO:0050660">
    <property type="term" value="F:flavin adenine dinucleotide binding"/>
    <property type="evidence" value="ECO:0007669"/>
    <property type="project" value="InterPro"/>
</dbReference>
<dbReference type="SUPFAM" id="SSF51905">
    <property type="entry name" value="FAD/NAD(P)-binding domain"/>
    <property type="match status" value="1"/>
</dbReference>
<proteinExistence type="inferred from homology"/>
<evidence type="ECO:0000256" key="1">
    <source>
        <dbReference type="ARBA" id="ARBA00010790"/>
    </source>
</evidence>
<comment type="similarity">
    <text evidence="1">Belongs to the GMC oxidoreductase family.</text>
</comment>
<dbReference type="OrthoDB" id="269227at2759"/>
<evidence type="ECO:0000259" key="2">
    <source>
        <dbReference type="Pfam" id="PF05199"/>
    </source>
</evidence>
<keyword evidence="4" id="KW-1185">Reference proteome</keyword>
<protein>
    <recommendedName>
        <fullName evidence="2">Glucose-methanol-choline oxidoreductase C-terminal domain-containing protein</fullName>
    </recommendedName>
</protein>
<dbReference type="Gene3D" id="3.30.410.40">
    <property type="match status" value="1"/>
</dbReference>
<accession>A0A1X6PL13</accession>
<feature type="domain" description="Glucose-methanol-choline oxidoreductase C-terminal" evidence="2">
    <location>
        <begin position="101"/>
        <end position="160"/>
    </location>
</feature>
<evidence type="ECO:0000313" key="4">
    <source>
        <dbReference type="Proteomes" id="UP000218209"/>
    </source>
</evidence>
<dbReference type="Pfam" id="PF05199">
    <property type="entry name" value="GMC_oxred_C"/>
    <property type="match status" value="1"/>
</dbReference>
<dbReference type="GO" id="GO:0016614">
    <property type="term" value="F:oxidoreductase activity, acting on CH-OH group of donors"/>
    <property type="evidence" value="ECO:0007669"/>
    <property type="project" value="InterPro"/>
</dbReference>
<gene>
    <name evidence="3" type="ORF">BU14_0014s0077</name>
</gene>
<reference evidence="3 4" key="1">
    <citation type="submission" date="2017-03" db="EMBL/GenBank/DDBJ databases">
        <title>WGS assembly of Porphyra umbilicalis.</title>
        <authorList>
            <person name="Brawley S.H."/>
            <person name="Blouin N.A."/>
            <person name="Ficko-Blean E."/>
            <person name="Wheeler G.L."/>
            <person name="Lohr M."/>
            <person name="Goodson H.V."/>
            <person name="Jenkins J.W."/>
            <person name="Blaby-Haas C.E."/>
            <person name="Helliwell K.E."/>
            <person name="Chan C."/>
            <person name="Marriage T."/>
            <person name="Bhattacharya D."/>
            <person name="Klein A.S."/>
            <person name="Badis Y."/>
            <person name="Brodie J."/>
            <person name="Cao Y."/>
            <person name="Collen J."/>
            <person name="Dittami S.M."/>
            <person name="Gachon C.M."/>
            <person name="Green B.R."/>
            <person name="Karpowicz S."/>
            <person name="Kim J.W."/>
            <person name="Kudahl U."/>
            <person name="Lin S."/>
            <person name="Michel G."/>
            <person name="Mittag M."/>
            <person name="Olson B.J."/>
            <person name="Pangilinan J."/>
            <person name="Peng Y."/>
            <person name="Qiu H."/>
            <person name="Shu S."/>
            <person name="Singer J.T."/>
            <person name="Smith A.G."/>
            <person name="Sprecher B.N."/>
            <person name="Wagner V."/>
            <person name="Wang W."/>
            <person name="Wang Z.-Y."/>
            <person name="Yan J."/>
            <person name="Yarish C."/>
            <person name="Zoeuner-Riek S."/>
            <person name="Zhuang Y."/>
            <person name="Zou Y."/>
            <person name="Lindquist E.A."/>
            <person name="Grimwood J."/>
            <person name="Barry K."/>
            <person name="Rokhsar D.S."/>
            <person name="Schmutz J."/>
            <person name="Stiller J.W."/>
            <person name="Grossman A.R."/>
            <person name="Prochnik S.E."/>
        </authorList>
    </citation>
    <scope>NUCLEOTIDE SEQUENCE [LARGE SCALE GENOMIC DNA]</scope>
    <source>
        <strain evidence="3">4086291</strain>
    </source>
</reference>
<dbReference type="PANTHER" id="PTHR11552:SF147">
    <property type="entry name" value="CHOLINE DEHYDROGENASE, MITOCHONDRIAL"/>
    <property type="match status" value="1"/>
</dbReference>
<dbReference type="Gene3D" id="3.50.50.60">
    <property type="entry name" value="FAD/NAD(P)-binding domain"/>
    <property type="match status" value="1"/>
</dbReference>
<dbReference type="PANTHER" id="PTHR11552">
    <property type="entry name" value="GLUCOSE-METHANOL-CHOLINE GMC OXIDOREDUCTASE"/>
    <property type="match status" value="1"/>
</dbReference>
<dbReference type="InterPro" id="IPR012132">
    <property type="entry name" value="GMC_OxRdtase"/>
</dbReference>
<dbReference type="InterPro" id="IPR007867">
    <property type="entry name" value="GMC_OxRtase_C"/>
</dbReference>
<organism evidence="3 4">
    <name type="scientific">Porphyra umbilicalis</name>
    <name type="common">Purple laver</name>
    <name type="synonym">Red alga</name>
    <dbReference type="NCBI Taxonomy" id="2786"/>
    <lineage>
        <taxon>Eukaryota</taxon>
        <taxon>Rhodophyta</taxon>
        <taxon>Bangiophyceae</taxon>
        <taxon>Bangiales</taxon>
        <taxon>Bangiaceae</taxon>
        <taxon>Porphyra</taxon>
    </lineage>
</organism>
<evidence type="ECO:0000313" key="3">
    <source>
        <dbReference type="EMBL" id="OSX81527.1"/>
    </source>
</evidence>
<dbReference type="InterPro" id="IPR036188">
    <property type="entry name" value="FAD/NAD-bd_sf"/>
</dbReference>
<dbReference type="Proteomes" id="UP000218209">
    <property type="component" value="Unassembled WGS sequence"/>
</dbReference>
<name>A0A1X6PL13_PORUM</name>
<dbReference type="AlphaFoldDB" id="A0A1X6PL13"/>
<dbReference type="EMBL" id="KV918761">
    <property type="protein sequence ID" value="OSX81527.1"/>
    <property type="molecule type" value="Genomic_DNA"/>
</dbReference>